<keyword evidence="2" id="KW-1133">Transmembrane helix</keyword>
<dbReference type="OrthoDB" id="9795390at2"/>
<sequence>MILETLSAMRDLGRLHDIASILIRYGFGDIVKRLGLERVLEKAGRALNWSRFEELLRLEPPQRVRKAMEEMGPTFIKFGQILATRVDLFPPDWITEFEKLHDRVPPLPFERLRPQLEEDLNGAVGEVFVEFDETPLAAASIAQVHRARLPDGQQVIVKIRRPGIRPTIEADLRLLERLVAIIEREFPDVSRFHPQEVLRQFKISLRNELDLLTEGRNTERVADNFAGDPTIVIPKVYWEYCGERINVQQYIDGIAGRDIKAVDTAGLDRKVLAQRGADAVLKMVLIDGFFHADPHPGNFIFLSGNRLAFIDFGMVGSLSESRRDQVVDMLNAIVVRDAATVVDVLLDWAAEAAPNTERLVAEVGMFIDKYHGVALKQLRLGDMLTEMTSLMRDHQLTLPPDLTMLFKALITLEGAGRQLDPDFDIVAQASPLLQQASVLRYHPETLFRKGQRNLASLLSVLSILPQDVRRLMRLLRSGAVKVHVDLSQLDRFGMLMDRAASRLTVGMVTASLIIGSSIVMTVSGGPTLFGLPALGVLGFSAAGIGGLWVLISIWKTSHRGER</sequence>
<reference evidence="4 5" key="1">
    <citation type="submission" date="2016-12" db="EMBL/GenBank/DDBJ databases">
        <title>Genome sequencing of Methylocaldum marinum.</title>
        <authorList>
            <person name="Takeuchi M."/>
            <person name="Kamagata Y."/>
            <person name="Hiraoka S."/>
            <person name="Oshima K."/>
            <person name="Hattori M."/>
            <person name="Iwasaki W."/>
        </authorList>
    </citation>
    <scope>NUCLEOTIDE SEQUENCE [LARGE SCALE GENOMIC DNA]</scope>
    <source>
        <strain evidence="4 5">S8</strain>
    </source>
</reference>
<dbReference type="PANTHER" id="PTHR10566">
    <property type="entry name" value="CHAPERONE-ACTIVITY OF BC1 COMPLEX CABC1 -RELATED"/>
    <property type="match status" value="1"/>
</dbReference>
<keyword evidence="2" id="KW-0472">Membrane</keyword>
<dbReference type="RefSeq" id="WP_119630631.1">
    <property type="nucleotide sequence ID" value="NZ_AP017928.1"/>
</dbReference>
<dbReference type="Pfam" id="PF03109">
    <property type="entry name" value="ABC1"/>
    <property type="match status" value="1"/>
</dbReference>
<dbReference type="PANTHER" id="PTHR10566:SF113">
    <property type="entry name" value="PROTEIN ACTIVITY OF BC1 COMPLEX KINASE 7, CHLOROPLASTIC"/>
    <property type="match status" value="1"/>
</dbReference>
<comment type="similarity">
    <text evidence="1">Belongs to the protein kinase superfamily. ADCK protein kinase family.</text>
</comment>
<dbReference type="Proteomes" id="UP000266313">
    <property type="component" value="Chromosome"/>
</dbReference>
<dbReference type="SUPFAM" id="SSF56112">
    <property type="entry name" value="Protein kinase-like (PK-like)"/>
    <property type="match status" value="1"/>
</dbReference>
<dbReference type="InterPro" id="IPR011009">
    <property type="entry name" value="Kinase-like_dom_sf"/>
</dbReference>
<dbReference type="AlphaFoldDB" id="A0A250KUY0"/>
<feature type="transmembrane region" description="Helical" evidence="2">
    <location>
        <begin position="503"/>
        <end position="523"/>
    </location>
</feature>
<accession>A0A250KUY0</accession>
<evidence type="ECO:0000259" key="3">
    <source>
        <dbReference type="Pfam" id="PF03109"/>
    </source>
</evidence>
<gene>
    <name evidence="4" type="ORF">sS8_3455</name>
</gene>
<dbReference type="CDD" id="cd05121">
    <property type="entry name" value="ABC1_ADCK3-like"/>
    <property type="match status" value="1"/>
</dbReference>
<dbReference type="KEGG" id="mmai:sS8_3455"/>
<feature type="domain" description="ABC1 atypical kinase-like" evidence="3">
    <location>
        <begin position="99"/>
        <end position="343"/>
    </location>
</feature>
<dbReference type="InterPro" id="IPR050154">
    <property type="entry name" value="UbiB_kinase"/>
</dbReference>
<evidence type="ECO:0000256" key="2">
    <source>
        <dbReference type="SAM" id="Phobius"/>
    </source>
</evidence>
<keyword evidence="5" id="KW-1185">Reference proteome</keyword>
<keyword evidence="2" id="KW-0812">Transmembrane</keyword>
<evidence type="ECO:0000313" key="4">
    <source>
        <dbReference type="EMBL" id="BBA35392.1"/>
    </source>
</evidence>
<proteinExistence type="inferred from homology"/>
<evidence type="ECO:0000256" key="1">
    <source>
        <dbReference type="ARBA" id="ARBA00009670"/>
    </source>
</evidence>
<feature type="transmembrane region" description="Helical" evidence="2">
    <location>
        <begin position="529"/>
        <end position="554"/>
    </location>
</feature>
<evidence type="ECO:0000313" key="5">
    <source>
        <dbReference type="Proteomes" id="UP000266313"/>
    </source>
</evidence>
<name>A0A250KUY0_9GAMM</name>
<dbReference type="EMBL" id="AP017928">
    <property type="protein sequence ID" value="BBA35392.1"/>
    <property type="molecule type" value="Genomic_DNA"/>
</dbReference>
<protein>
    <submittedName>
        <fullName evidence="4">2-octaprenylphenol hydroxylase</fullName>
    </submittedName>
</protein>
<organism evidence="4 5">
    <name type="scientific">Methylocaldum marinum</name>
    <dbReference type="NCBI Taxonomy" id="1432792"/>
    <lineage>
        <taxon>Bacteria</taxon>
        <taxon>Pseudomonadati</taxon>
        <taxon>Pseudomonadota</taxon>
        <taxon>Gammaproteobacteria</taxon>
        <taxon>Methylococcales</taxon>
        <taxon>Methylococcaceae</taxon>
        <taxon>Methylocaldum</taxon>
    </lineage>
</organism>
<dbReference type="InterPro" id="IPR004147">
    <property type="entry name" value="ABC1_dom"/>
</dbReference>